<proteinExistence type="predicted"/>
<name>A0AAD3TMZ6_NEPGR</name>
<protein>
    <submittedName>
        <fullName evidence="2">Uncharacterized protein</fullName>
    </submittedName>
</protein>
<evidence type="ECO:0000313" key="2">
    <source>
        <dbReference type="EMBL" id="GMH31988.1"/>
    </source>
</evidence>
<reference evidence="2" key="1">
    <citation type="submission" date="2023-05" db="EMBL/GenBank/DDBJ databases">
        <title>Nepenthes gracilis genome sequencing.</title>
        <authorList>
            <person name="Fukushima K."/>
        </authorList>
    </citation>
    <scope>NUCLEOTIDE SEQUENCE</scope>
    <source>
        <strain evidence="2">SING2019-196</strain>
    </source>
</reference>
<keyword evidence="1" id="KW-0472">Membrane</keyword>
<keyword evidence="1" id="KW-0812">Transmembrane</keyword>
<dbReference type="AlphaFoldDB" id="A0AAD3TMZ6"/>
<keyword evidence="1" id="KW-1133">Transmembrane helix</keyword>
<dbReference type="EMBL" id="BSYO01000052">
    <property type="protein sequence ID" value="GMH31988.1"/>
    <property type="molecule type" value="Genomic_DNA"/>
</dbReference>
<accession>A0AAD3TMZ6</accession>
<dbReference type="Proteomes" id="UP001279734">
    <property type="component" value="Unassembled WGS sequence"/>
</dbReference>
<gene>
    <name evidence="2" type="ORF">Nepgr_033832</name>
</gene>
<comment type="caution">
    <text evidence="2">The sequence shown here is derived from an EMBL/GenBank/DDBJ whole genome shotgun (WGS) entry which is preliminary data.</text>
</comment>
<evidence type="ECO:0000256" key="1">
    <source>
        <dbReference type="SAM" id="Phobius"/>
    </source>
</evidence>
<sequence>MFLDVIASTAAVPTGGLGLSLCGDAPSADACSDPWTSFGIVVVYRCSATVVLGFAEISSALLGWFDFLRVMVLGDDPSLAENLKILEFFPAIVYVVAPGFGVLKTFVLVLNAGAAAEKAVRFIFCAENCMYLSPPAVLKVLITVVCEGRGIVARTATRKKKNSELLMACYSRFGFRTWCYSFSVLSPANHRPSTPAEEHYLALVNQLAPVDAFGHLRTQTVKGSHDPTANVGGLDDYPSSGPPDALLIGLDPESDIDRRCADVVFGAADSQFFCSSGLMLVGQRLILLQHALIMAGLVPGDLCVVSFEVESRYAILIVCRWIWRALLSGMHLVSCFRCEATWSLDVVGVIRQGVVGQVPVSGVLIWSLDICQGAVLWWWKVPCC</sequence>
<organism evidence="2 3">
    <name type="scientific">Nepenthes gracilis</name>
    <name type="common">Slender pitcher plant</name>
    <dbReference type="NCBI Taxonomy" id="150966"/>
    <lineage>
        <taxon>Eukaryota</taxon>
        <taxon>Viridiplantae</taxon>
        <taxon>Streptophyta</taxon>
        <taxon>Embryophyta</taxon>
        <taxon>Tracheophyta</taxon>
        <taxon>Spermatophyta</taxon>
        <taxon>Magnoliopsida</taxon>
        <taxon>eudicotyledons</taxon>
        <taxon>Gunneridae</taxon>
        <taxon>Pentapetalae</taxon>
        <taxon>Caryophyllales</taxon>
        <taxon>Nepenthaceae</taxon>
        <taxon>Nepenthes</taxon>
    </lineage>
</organism>
<evidence type="ECO:0000313" key="3">
    <source>
        <dbReference type="Proteomes" id="UP001279734"/>
    </source>
</evidence>
<keyword evidence="3" id="KW-1185">Reference proteome</keyword>
<feature type="transmembrane region" description="Helical" evidence="1">
    <location>
        <begin position="85"/>
        <end position="110"/>
    </location>
</feature>
<feature type="transmembrane region" description="Helical" evidence="1">
    <location>
        <begin position="42"/>
        <end position="65"/>
    </location>
</feature>